<protein>
    <submittedName>
        <fullName evidence="2">GNAT family N-acetyltransferase</fullName>
    </submittedName>
</protein>
<accession>A0A927CHC0</accession>
<sequence length="191" mass="21774">MSSHWRRVPGKRVYLSPLLSEDAEPIAGWRNDPALTPYWDSGTNSCSLEKTRDDVEEMMKHGYHYAIVSAEQDRLLGVGSITGVSHLNQSGFLWLAPGDLEFWTNGRGQEAVGLLLEYGFHILNLYAVTVWALHDQRAKLDCLQASGFREIGRRRELIRSGNRRVDTVYMDMLADDFARPVRSYTIRLDQS</sequence>
<name>A0A927CHC0_9BACL</name>
<comment type="caution">
    <text evidence="2">The sequence shown here is derived from an EMBL/GenBank/DDBJ whole genome shotgun (WGS) entry which is preliminary data.</text>
</comment>
<evidence type="ECO:0000313" key="2">
    <source>
        <dbReference type="EMBL" id="MBD2866618.1"/>
    </source>
</evidence>
<dbReference type="PROSITE" id="PS51186">
    <property type="entry name" value="GNAT"/>
    <property type="match status" value="1"/>
</dbReference>
<evidence type="ECO:0000313" key="3">
    <source>
        <dbReference type="Proteomes" id="UP000639396"/>
    </source>
</evidence>
<proteinExistence type="predicted"/>
<keyword evidence="3" id="KW-1185">Reference proteome</keyword>
<dbReference type="RefSeq" id="WP_190932234.1">
    <property type="nucleotide sequence ID" value="NZ_JACXJA010000064.1"/>
</dbReference>
<dbReference type="Pfam" id="PF13302">
    <property type="entry name" value="Acetyltransf_3"/>
    <property type="match status" value="1"/>
</dbReference>
<gene>
    <name evidence="2" type="ORF">IDH45_32090</name>
</gene>
<dbReference type="EMBL" id="JACXJA010000064">
    <property type="protein sequence ID" value="MBD2866618.1"/>
    <property type="molecule type" value="Genomic_DNA"/>
</dbReference>
<dbReference type="Gene3D" id="3.40.630.30">
    <property type="match status" value="1"/>
</dbReference>
<reference evidence="2" key="1">
    <citation type="submission" date="2020-09" db="EMBL/GenBank/DDBJ databases">
        <title>A novel bacterium of genus Paenibacillus, isolated from South China Sea.</title>
        <authorList>
            <person name="Huang H."/>
            <person name="Mo K."/>
            <person name="Hu Y."/>
        </authorList>
    </citation>
    <scope>NUCLEOTIDE SEQUENCE</scope>
    <source>
        <strain evidence="2">IB182363</strain>
    </source>
</reference>
<dbReference type="PANTHER" id="PTHR43415:SF3">
    <property type="entry name" value="GNAT-FAMILY ACETYLTRANSFERASE"/>
    <property type="match status" value="1"/>
</dbReference>
<dbReference type="GO" id="GO:0016747">
    <property type="term" value="F:acyltransferase activity, transferring groups other than amino-acyl groups"/>
    <property type="evidence" value="ECO:0007669"/>
    <property type="project" value="InterPro"/>
</dbReference>
<dbReference type="SUPFAM" id="SSF55729">
    <property type="entry name" value="Acyl-CoA N-acyltransferases (Nat)"/>
    <property type="match status" value="1"/>
</dbReference>
<dbReference type="AlphaFoldDB" id="A0A927CHC0"/>
<feature type="domain" description="N-acetyltransferase" evidence="1">
    <location>
        <begin position="13"/>
        <end position="175"/>
    </location>
</feature>
<organism evidence="2 3">
    <name type="scientific">Paenibacillus oceani</name>
    <dbReference type="NCBI Taxonomy" id="2772510"/>
    <lineage>
        <taxon>Bacteria</taxon>
        <taxon>Bacillati</taxon>
        <taxon>Bacillota</taxon>
        <taxon>Bacilli</taxon>
        <taxon>Bacillales</taxon>
        <taxon>Paenibacillaceae</taxon>
        <taxon>Paenibacillus</taxon>
    </lineage>
</organism>
<evidence type="ECO:0000259" key="1">
    <source>
        <dbReference type="PROSITE" id="PS51186"/>
    </source>
</evidence>
<dbReference type="InterPro" id="IPR016181">
    <property type="entry name" value="Acyl_CoA_acyltransferase"/>
</dbReference>
<dbReference type="Proteomes" id="UP000639396">
    <property type="component" value="Unassembled WGS sequence"/>
</dbReference>
<dbReference type="InterPro" id="IPR000182">
    <property type="entry name" value="GNAT_dom"/>
</dbReference>
<dbReference type="PANTHER" id="PTHR43415">
    <property type="entry name" value="SPERMIDINE N(1)-ACETYLTRANSFERASE"/>
    <property type="match status" value="1"/>
</dbReference>